<keyword evidence="10" id="KW-1185">Reference proteome</keyword>
<dbReference type="InterPro" id="IPR042088">
    <property type="entry name" value="OligoPept_F_C"/>
</dbReference>
<dbReference type="PANTHER" id="PTHR34217:SF1">
    <property type="entry name" value="CARBOXYPEPTIDASE 1"/>
    <property type="match status" value="1"/>
</dbReference>
<evidence type="ECO:0000256" key="5">
    <source>
        <dbReference type="ARBA" id="ARBA00023049"/>
    </source>
</evidence>
<keyword evidence="2 6" id="KW-0479">Metal-binding</keyword>
<comment type="cofactor">
    <cofactor evidence="6">
        <name>Zn(2+)</name>
        <dbReference type="ChEBI" id="CHEBI:29105"/>
    </cofactor>
    <text evidence="6">Binds 1 zinc ion.</text>
</comment>
<dbReference type="EMBL" id="JAFCMP010000015">
    <property type="protein sequence ID" value="KAG5191699.1"/>
    <property type="molecule type" value="Genomic_DNA"/>
</dbReference>
<dbReference type="Pfam" id="PF01432">
    <property type="entry name" value="Peptidase_M3"/>
    <property type="match status" value="1"/>
</dbReference>
<evidence type="ECO:0000256" key="4">
    <source>
        <dbReference type="ARBA" id="ARBA00022833"/>
    </source>
</evidence>
<sequence length="613" mass="65936">MAVTCGPAWDLSDEYDSLTGDTVKKDLDTAQQLIAQLTEQCKGIAVDGTSAQDVAALAELASLKRAASTILRNLATYANCELSVDGASGDARSLLARTRDMMSALAQAVDPLSVALRLAPDAVADAYLALVPEEAFMLRHDRKLRDFTLPLGEEQVIKAMAVNGHTAWGTLYNAIGSGLSVDVAGAKMGASQAAALLSGDDRGARVAAWEGLQAAWGAYGESVAAILNALAGWRLEENRRRGAAAARGVPFLAPSLHSNRMSRATLDAMMTAIKEAQPMAQRALKLQARAMGLKALHPADLSAPPPPPPQSADGNGAAPAAEPIPFDEAIELIAQAVASVDASVGDFVRMMAKRGWIDAREGAARVGGAYCTSFARSRNPRVYLSAYTGSAYWVSTLAHELGHAYHNWVLRDLTLTESSYPMNLAETASIFFETVVSDALLARARSPAERFRCLWGEAESAAAFLLNIPARFDFESALYEARSEGRVLAPADLSKMMEEAWGGRYGDALSQLDPLFWATKLHFSLSSAQFYNWPYSFGYLFSLGVVATRESQGDNFHAAYSALLRDTGRMTAEELVQKHLGVSIEEPEFWRGSIRIIAAKMDALDAVMDELKF</sequence>
<feature type="domain" description="Peptidase M3A/M3B catalytic" evidence="8">
    <location>
        <begin position="197"/>
        <end position="581"/>
    </location>
</feature>
<dbReference type="OrthoDB" id="1686at2759"/>
<keyword evidence="3 6" id="KW-0378">Hydrolase</keyword>
<organism evidence="9 10">
    <name type="scientific">Tribonema minus</name>
    <dbReference type="NCBI Taxonomy" id="303371"/>
    <lineage>
        <taxon>Eukaryota</taxon>
        <taxon>Sar</taxon>
        <taxon>Stramenopiles</taxon>
        <taxon>Ochrophyta</taxon>
        <taxon>PX clade</taxon>
        <taxon>Xanthophyceae</taxon>
        <taxon>Tribonematales</taxon>
        <taxon>Tribonemataceae</taxon>
        <taxon>Tribonema</taxon>
    </lineage>
</organism>
<evidence type="ECO:0000313" key="10">
    <source>
        <dbReference type="Proteomes" id="UP000664859"/>
    </source>
</evidence>
<dbReference type="InterPro" id="IPR034006">
    <property type="entry name" value="M3B_PepF_2"/>
</dbReference>
<feature type="region of interest" description="Disordered" evidence="7">
    <location>
        <begin position="297"/>
        <end position="320"/>
    </location>
</feature>
<dbReference type="InterPro" id="IPR001333">
    <property type="entry name" value="Peptidase_M32_Taq"/>
</dbReference>
<evidence type="ECO:0000259" key="8">
    <source>
        <dbReference type="Pfam" id="PF01432"/>
    </source>
</evidence>
<reference evidence="9" key="1">
    <citation type="submission" date="2021-02" db="EMBL/GenBank/DDBJ databases">
        <title>First Annotated Genome of the Yellow-green Alga Tribonema minus.</title>
        <authorList>
            <person name="Mahan K.M."/>
        </authorList>
    </citation>
    <scope>NUCLEOTIDE SEQUENCE</scope>
    <source>
        <strain evidence="9">UTEX B ZZ1240</strain>
    </source>
</reference>
<evidence type="ECO:0000256" key="7">
    <source>
        <dbReference type="SAM" id="MobiDB-lite"/>
    </source>
</evidence>
<evidence type="ECO:0000256" key="2">
    <source>
        <dbReference type="ARBA" id="ARBA00022723"/>
    </source>
</evidence>
<keyword evidence="4 6" id="KW-0862">Zinc</keyword>
<dbReference type="InterPro" id="IPR001567">
    <property type="entry name" value="Pept_M3A_M3B_dom"/>
</dbReference>
<dbReference type="GO" id="GO:0004222">
    <property type="term" value="F:metalloendopeptidase activity"/>
    <property type="evidence" value="ECO:0007669"/>
    <property type="project" value="InterPro"/>
</dbReference>
<dbReference type="PANTHER" id="PTHR34217">
    <property type="entry name" value="METAL-DEPENDENT CARBOXYPEPTIDASE"/>
    <property type="match status" value="1"/>
</dbReference>
<proteinExistence type="inferred from homology"/>
<dbReference type="Proteomes" id="UP000664859">
    <property type="component" value="Unassembled WGS sequence"/>
</dbReference>
<dbReference type="GO" id="GO:0004181">
    <property type="term" value="F:metallocarboxypeptidase activity"/>
    <property type="evidence" value="ECO:0007669"/>
    <property type="project" value="InterPro"/>
</dbReference>
<evidence type="ECO:0000256" key="6">
    <source>
        <dbReference type="RuleBase" id="RU003435"/>
    </source>
</evidence>
<dbReference type="GO" id="GO:0006508">
    <property type="term" value="P:proteolysis"/>
    <property type="evidence" value="ECO:0007669"/>
    <property type="project" value="UniProtKB-KW"/>
</dbReference>
<dbReference type="Gene3D" id="1.10.1370.20">
    <property type="entry name" value="Oligoendopeptidase f, C-terminal domain"/>
    <property type="match status" value="1"/>
</dbReference>
<dbReference type="Gene3D" id="1.20.140.70">
    <property type="entry name" value="Oligopeptidase f, N-terminal domain"/>
    <property type="match status" value="1"/>
</dbReference>
<evidence type="ECO:0000256" key="3">
    <source>
        <dbReference type="ARBA" id="ARBA00022801"/>
    </source>
</evidence>
<evidence type="ECO:0000256" key="1">
    <source>
        <dbReference type="ARBA" id="ARBA00022670"/>
    </source>
</evidence>
<comment type="similarity">
    <text evidence="6">Belongs to the peptidase M3 family.</text>
</comment>
<protein>
    <submittedName>
        <fullName evidence="9">Oligoendopeptidase F</fullName>
    </submittedName>
</protein>
<dbReference type="AlphaFoldDB" id="A0A835ZGA8"/>
<evidence type="ECO:0000313" key="9">
    <source>
        <dbReference type="EMBL" id="KAG5191699.1"/>
    </source>
</evidence>
<keyword evidence="1 6" id="KW-0645">Protease</keyword>
<comment type="caution">
    <text evidence="9">The sequence shown here is derived from an EMBL/GenBank/DDBJ whole genome shotgun (WGS) entry which is preliminary data.</text>
</comment>
<dbReference type="GO" id="GO:0046872">
    <property type="term" value="F:metal ion binding"/>
    <property type="evidence" value="ECO:0007669"/>
    <property type="project" value="UniProtKB-UniRule"/>
</dbReference>
<accession>A0A835ZGA8</accession>
<name>A0A835ZGA8_9STRA</name>
<keyword evidence="5 6" id="KW-0482">Metalloprotease</keyword>
<gene>
    <name evidence="9" type="ORF">JKP88DRAFT_191414</name>
</gene>
<dbReference type="SUPFAM" id="SSF55486">
    <property type="entry name" value="Metalloproteases ('zincins'), catalytic domain"/>
    <property type="match status" value="1"/>
</dbReference>
<dbReference type="CDD" id="cd09607">
    <property type="entry name" value="M3B_PepF"/>
    <property type="match status" value="1"/>
</dbReference>